<dbReference type="EMBL" id="BAAFGZ010000079">
    <property type="protein sequence ID" value="GAB0134418.1"/>
    <property type="molecule type" value="Genomic_DNA"/>
</dbReference>
<keyword evidence="2" id="KW-1185">Reference proteome</keyword>
<evidence type="ECO:0000313" key="1">
    <source>
        <dbReference type="EMBL" id="GAB0134418.1"/>
    </source>
</evidence>
<gene>
    <name evidence="1" type="primary">g2792</name>
    <name evidence="1" type="ORF">EsDP_00002792</name>
</gene>
<comment type="caution">
    <text evidence="1">The sequence shown here is derived from an EMBL/GenBank/DDBJ whole genome shotgun (WGS) entry which is preliminary data.</text>
</comment>
<evidence type="ECO:0000313" key="2">
    <source>
        <dbReference type="Proteomes" id="UP001562357"/>
    </source>
</evidence>
<organism evidence="1 2">
    <name type="scientific">Epichloe bromicola</name>
    <dbReference type="NCBI Taxonomy" id="79588"/>
    <lineage>
        <taxon>Eukaryota</taxon>
        <taxon>Fungi</taxon>
        <taxon>Dikarya</taxon>
        <taxon>Ascomycota</taxon>
        <taxon>Pezizomycotina</taxon>
        <taxon>Sordariomycetes</taxon>
        <taxon>Hypocreomycetidae</taxon>
        <taxon>Hypocreales</taxon>
        <taxon>Clavicipitaceae</taxon>
        <taxon>Epichloe</taxon>
    </lineage>
</organism>
<reference evidence="2" key="1">
    <citation type="submission" date="2024-06" db="EMBL/GenBank/DDBJ databases">
        <title>Draft Genome Sequences of Epichloe bromicola Strains Isolated from Elymus ciliaris.</title>
        <authorList>
            <consortium name="Epichloe bromicola genome sequencing consortium"/>
            <person name="Miura A."/>
            <person name="Imano S."/>
            <person name="Ashida A."/>
            <person name="Sato I."/>
            <person name="Chiba S."/>
            <person name="Tanaka A."/>
            <person name="Camagna M."/>
            <person name="Takemoto D."/>
        </authorList>
    </citation>
    <scope>NUCLEOTIDE SEQUENCE [LARGE SCALE GENOMIC DNA]</scope>
    <source>
        <strain evidence="2">DP</strain>
    </source>
</reference>
<dbReference type="Proteomes" id="UP001562357">
    <property type="component" value="Unassembled WGS sequence"/>
</dbReference>
<proteinExistence type="predicted"/>
<name>A0ABQ0CLV5_9HYPO</name>
<accession>A0ABQ0CLV5</accession>
<protein>
    <submittedName>
        <fullName evidence="1">Uncharacterized protein</fullName>
    </submittedName>
</protein>
<sequence length="82" mass="8881">MGKRVPCESHELFLAVGEGHVIYQGRNSAMCLHVGRQSGPLQNSQDGGIVGTLSTLLQQTRHWEDIAADGARQDFHKTVAPA</sequence>